<name>A0A9Q3BYC9_9BASI</name>
<proteinExistence type="inferred from homology"/>
<keyword evidence="3" id="KW-1003">Cell membrane</keyword>
<feature type="transmembrane region" description="Helical" evidence="10">
    <location>
        <begin position="121"/>
        <end position="141"/>
    </location>
</feature>
<evidence type="ECO:0000256" key="3">
    <source>
        <dbReference type="ARBA" id="ARBA00022475"/>
    </source>
</evidence>
<feature type="compositionally biased region" description="Polar residues" evidence="9">
    <location>
        <begin position="80"/>
        <end position="89"/>
    </location>
</feature>
<feature type="transmembrane region" description="Helical" evidence="10">
    <location>
        <begin position="234"/>
        <end position="256"/>
    </location>
</feature>
<dbReference type="GO" id="GO:0005886">
    <property type="term" value="C:plasma membrane"/>
    <property type="evidence" value="ECO:0007669"/>
    <property type="project" value="UniProtKB-SubCell"/>
</dbReference>
<evidence type="ECO:0000256" key="6">
    <source>
        <dbReference type="ARBA" id="ARBA00023136"/>
    </source>
</evidence>
<keyword evidence="4 10" id="KW-0812">Transmembrane</keyword>
<keyword evidence="12" id="KW-1185">Reference proteome</keyword>
<reference evidence="11" key="1">
    <citation type="submission" date="2021-03" db="EMBL/GenBank/DDBJ databases">
        <title>Draft genome sequence of rust myrtle Austropuccinia psidii MF-1, a brazilian biotype.</title>
        <authorList>
            <person name="Quecine M.C."/>
            <person name="Pachon D.M.R."/>
            <person name="Bonatelli M.L."/>
            <person name="Correr F.H."/>
            <person name="Franceschini L.M."/>
            <person name="Leite T.F."/>
            <person name="Margarido G.R.A."/>
            <person name="Almeida C.A."/>
            <person name="Ferrarezi J.A."/>
            <person name="Labate C.A."/>
        </authorList>
    </citation>
    <scope>NUCLEOTIDE SEQUENCE</scope>
    <source>
        <strain evidence="11">MF-1</strain>
    </source>
</reference>
<comment type="function">
    <text evidence="1">Fluoride channel required for the rapid expulsion of cytoplasmic fluoride.</text>
</comment>
<dbReference type="OrthoDB" id="409792at2759"/>
<evidence type="ECO:0008006" key="13">
    <source>
        <dbReference type="Google" id="ProtNLM"/>
    </source>
</evidence>
<dbReference type="PANTHER" id="PTHR28259:SF1">
    <property type="entry name" value="FLUORIDE EXPORT PROTEIN 1-RELATED"/>
    <property type="match status" value="1"/>
</dbReference>
<feature type="transmembrane region" description="Helical" evidence="10">
    <location>
        <begin position="322"/>
        <end position="341"/>
    </location>
</feature>
<keyword evidence="5 10" id="KW-1133">Transmembrane helix</keyword>
<organism evidence="11 12">
    <name type="scientific">Austropuccinia psidii MF-1</name>
    <dbReference type="NCBI Taxonomy" id="1389203"/>
    <lineage>
        <taxon>Eukaryota</taxon>
        <taxon>Fungi</taxon>
        <taxon>Dikarya</taxon>
        <taxon>Basidiomycota</taxon>
        <taxon>Pucciniomycotina</taxon>
        <taxon>Pucciniomycetes</taxon>
        <taxon>Pucciniales</taxon>
        <taxon>Sphaerophragmiaceae</taxon>
        <taxon>Austropuccinia</taxon>
    </lineage>
</organism>
<evidence type="ECO:0000256" key="2">
    <source>
        <dbReference type="ARBA" id="ARBA00004651"/>
    </source>
</evidence>
<dbReference type="EMBL" id="AVOT02003290">
    <property type="protein sequence ID" value="MBW0473072.1"/>
    <property type="molecule type" value="Genomic_DNA"/>
</dbReference>
<dbReference type="InterPro" id="IPR003691">
    <property type="entry name" value="FluC"/>
</dbReference>
<dbReference type="Pfam" id="PF02537">
    <property type="entry name" value="CRCB"/>
    <property type="match status" value="2"/>
</dbReference>
<feature type="compositionally biased region" description="Basic and acidic residues" evidence="9">
    <location>
        <begin position="91"/>
        <end position="109"/>
    </location>
</feature>
<dbReference type="GO" id="GO:1903425">
    <property type="term" value="F:fluoride transmembrane transporter activity"/>
    <property type="evidence" value="ECO:0007669"/>
    <property type="project" value="TreeGrafter"/>
</dbReference>
<sequence length="423" mass="46584">MSAANFGNSELRCIVLLIDYARLGFGFHFFGSPWVGIIHRFEGVGRSIELIISKSFASPHMESGVSALLITNHNNLSHETLENPGSSLRQPPKDQSHVQPAREEPKLERTSQANFSNRRTYWVQLVEIHSILTFCAIWGLLTRLGLNAIGGFGGYSVFSLLLVQTFGCLVMGVSVKLKARLDKIHPLLYFGLTTGYCGSVTTFSSWMLQVFQAFSNSPGYARSRFSNFLDGLNQTYVTIGLCIFALQSGLHLAQVLEKVFIKSSQKNTSEEVAQISPNINKSFVHQISSTLILVSIGSTTWIGSALLFGFGPKSWRGNGFPIGTYLANVIATGLLAFLTFFQFSPHALQSPELCGALQGLKDGFCGCLSTFSTYSLELYTAGLTKKTIRYALTSWISGQILCVLLSGIYSWTHVLHERCHFPS</sequence>
<evidence type="ECO:0000256" key="8">
    <source>
        <dbReference type="ARBA" id="ARBA00035585"/>
    </source>
</evidence>
<feature type="transmembrane region" description="Helical" evidence="10">
    <location>
        <begin position="187"/>
        <end position="214"/>
    </location>
</feature>
<feature type="transmembrane region" description="Helical" evidence="10">
    <location>
        <begin position="153"/>
        <end position="175"/>
    </location>
</feature>
<feature type="transmembrane region" description="Helical" evidence="10">
    <location>
        <begin position="390"/>
        <end position="411"/>
    </location>
</feature>
<evidence type="ECO:0000256" key="10">
    <source>
        <dbReference type="SAM" id="Phobius"/>
    </source>
</evidence>
<evidence type="ECO:0000313" key="11">
    <source>
        <dbReference type="EMBL" id="MBW0473072.1"/>
    </source>
</evidence>
<comment type="subcellular location">
    <subcellularLocation>
        <location evidence="2">Cell membrane</location>
        <topology evidence="2">Multi-pass membrane protein</topology>
    </subcellularLocation>
</comment>
<accession>A0A9Q3BYC9</accession>
<comment type="caution">
    <text evidence="11">The sequence shown here is derived from an EMBL/GenBank/DDBJ whole genome shotgun (WGS) entry which is preliminary data.</text>
</comment>
<evidence type="ECO:0000313" key="12">
    <source>
        <dbReference type="Proteomes" id="UP000765509"/>
    </source>
</evidence>
<evidence type="ECO:0000256" key="7">
    <source>
        <dbReference type="ARBA" id="ARBA00035120"/>
    </source>
</evidence>
<dbReference type="AlphaFoldDB" id="A0A9Q3BYC9"/>
<evidence type="ECO:0000256" key="1">
    <source>
        <dbReference type="ARBA" id="ARBA00002598"/>
    </source>
</evidence>
<feature type="transmembrane region" description="Helical" evidence="10">
    <location>
        <begin position="291"/>
        <end position="310"/>
    </location>
</feature>
<comment type="similarity">
    <text evidence="7">Belongs to the fluoride channel Fluc/FEX (TC 1.A.43) family.</text>
</comment>
<evidence type="ECO:0000256" key="9">
    <source>
        <dbReference type="SAM" id="MobiDB-lite"/>
    </source>
</evidence>
<protein>
    <recommendedName>
        <fullName evidence="13">Fluoride ion transporter CrcB</fullName>
    </recommendedName>
</protein>
<feature type="region of interest" description="Disordered" evidence="9">
    <location>
        <begin position="80"/>
        <end position="112"/>
    </location>
</feature>
<comment type="catalytic activity">
    <reaction evidence="8">
        <text>fluoride(in) = fluoride(out)</text>
        <dbReference type="Rhea" id="RHEA:76159"/>
        <dbReference type="ChEBI" id="CHEBI:17051"/>
    </reaction>
    <physiologicalReaction direction="left-to-right" evidence="8">
        <dbReference type="Rhea" id="RHEA:76160"/>
    </physiologicalReaction>
</comment>
<evidence type="ECO:0000256" key="4">
    <source>
        <dbReference type="ARBA" id="ARBA00022692"/>
    </source>
</evidence>
<gene>
    <name evidence="11" type="ORF">O181_012787</name>
</gene>
<dbReference type="PANTHER" id="PTHR28259">
    <property type="entry name" value="FLUORIDE EXPORT PROTEIN 1-RELATED"/>
    <property type="match status" value="1"/>
</dbReference>
<dbReference type="Proteomes" id="UP000765509">
    <property type="component" value="Unassembled WGS sequence"/>
</dbReference>
<keyword evidence="6 10" id="KW-0472">Membrane</keyword>
<evidence type="ECO:0000256" key="5">
    <source>
        <dbReference type="ARBA" id="ARBA00022989"/>
    </source>
</evidence>